<evidence type="ECO:0000256" key="4">
    <source>
        <dbReference type="ARBA" id="ARBA00022723"/>
    </source>
</evidence>
<dbReference type="InterPro" id="IPR000092">
    <property type="entry name" value="Polyprenyl_synt"/>
</dbReference>
<dbReference type="SUPFAM" id="SSF48576">
    <property type="entry name" value="Terpenoid synthases"/>
    <property type="match status" value="1"/>
</dbReference>
<dbReference type="PROSITE" id="PS00444">
    <property type="entry name" value="POLYPRENYL_SYNTHASE_2"/>
    <property type="match status" value="1"/>
</dbReference>
<dbReference type="EMBL" id="QXDF01000001">
    <property type="protein sequence ID" value="RIA55650.1"/>
    <property type="molecule type" value="Genomic_DNA"/>
</dbReference>
<reference evidence="13 14" key="1">
    <citation type="submission" date="2018-08" db="EMBL/GenBank/DDBJ databases">
        <title>Genomic Encyclopedia of Archaeal and Bacterial Type Strains, Phase II (KMG-II): from individual species to whole genera.</title>
        <authorList>
            <person name="Goeker M."/>
        </authorList>
    </citation>
    <scope>NUCLEOTIDE SEQUENCE [LARGE SCALE GENOMIC DNA]</scope>
    <source>
        <strain evidence="13 14">DSM 5002</strain>
    </source>
</reference>
<dbReference type="RefSeq" id="WP_425359177.1">
    <property type="nucleotide sequence ID" value="NZ_QXDF01000001.1"/>
</dbReference>
<evidence type="ECO:0000313" key="13">
    <source>
        <dbReference type="EMBL" id="RIA55650.1"/>
    </source>
</evidence>
<dbReference type="GO" id="GO:0008299">
    <property type="term" value="P:isoprenoid biosynthetic process"/>
    <property type="evidence" value="ECO:0007669"/>
    <property type="project" value="InterPro"/>
</dbReference>
<dbReference type="PROSITE" id="PS00723">
    <property type="entry name" value="POLYPRENYL_SYNTHASE_1"/>
    <property type="match status" value="1"/>
</dbReference>
<dbReference type="GO" id="GO:0106350">
    <property type="term" value="F:all-trans-octaprenyl-diphosphate synthase activity"/>
    <property type="evidence" value="ECO:0007669"/>
    <property type="project" value="UniProtKB-EC"/>
</dbReference>
<gene>
    <name evidence="13" type="ORF">BXY53_0720</name>
</gene>
<keyword evidence="5" id="KW-0460">Magnesium</keyword>
<evidence type="ECO:0000256" key="7">
    <source>
        <dbReference type="ARBA" id="ARBA00055029"/>
    </source>
</evidence>
<evidence type="ECO:0000256" key="11">
    <source>
        <dbReference type="ARBA" id="ARBA00083124"/>
    </source>
</evidence>
<dbReference type="AlphaFoldDB" id="A0A397Q2C7"/>
<dbReference type="InterPro" id="IPR008949">
    <property type="entry name" value="Isoprenoid_synthase_dom_sf"/>
</dbReference>
<dbReference type="CDD" id="cd00685">
    <property type="entry name" value="Trans_IPPS_HT"/>
    <property type="match status" value="1"/>
</dbReference>
<evidence type="ECO:0000256" key="5">
    <source>
        <dbReference type="ARBA" id="ARBA00022842"/>
    </source>
</evidence>
<keyword evidence="14" id="KW-1185">Reference proteome</keyword>
<comment type="function">
    <text evidence="7">Supplies octaprenyl diphosphate, the precursor for the side chain of the isoprenoid quinones ubiquinone and menaquinone.</text>
</comment>
<comment type="caution">
    <text evidence="13">The sequence shown here is derived from an EMBL/GenBank/DDBJ whole genome shotgun (WGS) entry which is preliminary data.</text>
</comment>
<evidence type="ECO:0000256" key="12">
    <source>
        <dbReference type="RuleBase" id="RU004466"/>
    </source>
</evidence>
<dbReference type="SFLD" id="SFLDS00005">
    <property type="entry name" value="Isoprenoid_Synthase_Type_I"/>
    <property type="match status" value="1"/>
</dbReference>
<keyword evidence="4" id="KW-0479">Metal-binding</keyword>
<evidence type="ECO:0000256" key="8">
    <source>
        <dbReference type="ARBA" id="ARBA00066511"/>
    </source>
</evidence>
<evidence type="ECO:0000256" key="1">
    <source>
        <dbReference type="ARBA" id="ARBA00001946"/>
    </source>
</evidence>
<evidence type="ECO:0000256" key="3">
    <source>
        <dbReference type="ARBA" id="ARBA00022679"/>
    </source>
</evidence>
<dbReference type="Gene3D" id="1.10.600.10">
    <property type="entry name" value="Farnesyl Diphosphate Synthase"/>
    <property type="match status" value="1"/>
</dbReference>
<dbReference type="InterPro" id="IPR033749">
    <property type="entry name" value="Polyprenyl_synt_CS"/>
</dbReference>
<proteinExistence type="inferred from homology"/>
<comment type="catalytic activity">
    <reaction evidence="6">
        <text>5 isopentenyl diphosphate + (2E,6E)-farnesyl diphosphate = all-trans-octaprenyl diphosphate + 5 diphosphate</text>
        <dbReference type="Rhea" id="RHEA:27798"/>
        <dbReference type="ChEBI" id="CHEBI:33019"/>
        <dbReference type="ChEBI" id="CHEBI:57711"/>
        <dbReference type="ChEBI" id="CHEBI:128769"/>
        <dbReference type="ChEBI" id="CHEBI:175763"/>
        <dbReference type="EC" id="2.5.1.90"/>
    </reaction>
</comment>
<sequence length="338" mass="36316">MGPIAPLQKTLTASRDIDALHNLVDQDMARVNQIILDKAHSDVELIPKLAQHLIDSGGKRLRPMLTIAAAKLCEYQGAGHVTLAASVEFMHTATLLHDDVVDESEMRRGKTAARLLWGNEASVLVGDYLLGQAFKMMVEVGSLGALRVLSNAASVIAEGEVMQLAAAKNLATTEETYHAVINAKTAALFAAAAEVGAVIAERPETEALALHEFGRHLGLAFQLMDDVLDYSGERARLGKNVGDDFSEGKVTLPVILAHADGTPEEQAFWQRTIAEGDIQDGDLETAMTLIARHNALDRTMERALSHGERATRALDVFPDGPIKSALLDAVGFSISRAN</sequence>
<evidence type="ECO:0000256" key="6">
    <source>
        <dbReference type="ARBA" id="ARBA00051506"/>
    </source>
</evidence>
<comment type="cofactor">
    <cofactor evidence="1">
        <name>Mg(2+)</name>
        <dbReference type="ChEBI" id="CHEBI:18420"/>
    </cofactor>
</comment>
<accession>A0A397Q2C7</accession>
<organism evidence="13 14">
    <name type="scientific">Dichotomicrobium thermohalophilum</name>
    <dbReference type="NCBI Taxonomy" id="933063"/>
    <lineage>
        <taxon>Bacteria</taxon>
        <taxon>Pseudomonadati</taxon>
        <taxon>Pseudomonadota</taxon>
        <taxon>Alphaproteobacteria</taxon>
        <taxon>Hyphomicrobiales</taxon>
        <taxon>Hyphomicrobiaceae</taxon>
        <taxon>Dichotomicrobium</taxon>
    </lineage>
</organism>
<keyword evidence="3 12" id="KW-0808">Transferase</keyword>
<comment type="similarity">
    <text evidence="2 12">Belongs to the FPP/GGPP synthase family.</text>
</comment>
<evidence type="ECO:0000313" key="14">
    <source>
        <dbReference type="Proteomes" id="UP000266273"/>
    </source>
</evidence>
<dbReference type="PANTHER" id="PTHR12001">
    <property type="entry name" value="GERANYLGERANYL PYROPHOSPHATE SYNTHASE"/>
    <property type="match status" value="1"/>
</dbReference>
<protein>
    <recommendedName>
        <fullName evidence="9">Octaprenyl diphosphate synthase</fullName>
        <ecNumber evidence="8">2.5.1.90</ecNumber>
    </recommendedName>
    <alternativeName>
        <fullName evidence="11">All-trans-octaprenyl-diphosphate synthase</fullName>
    </alternativeName>
    <alternativeName>
        <fullName evidence="10">Octaprenyl pyrophosphate synthase</fullName>
    </alternativeName>
</protein>
<name>A0A397Q2C7_9HYPH</name>
<evidence type="ECO:0000256" key="10">
    <source>
        <dbReference type="ARBA" id="ARBA00079637"/>
    </source>
</evidence>
<evidence type="ECO:0000256" key="2">
    <source>
        <dbReference type="ARBA" id="ARBA00006706"/>
    </source>
</evidence>
<dbReference type="EC" id="2.5.1.90" evidence="8"/>
<evidence type="ECO:0000256" key="9">
    <source>
        <dbReference type="ARBA" id="ARBA00072473"/>
    </source>
</evidence>
<dbReference type="Proteomes" id="UP000266273">
    <property type="component" value="Unassembled WGS sequence"/>
</dbReference>
<dbReference type="FunFam" id="1.10.600.10:FF:000002">
    <property type="entry name" value="Octaprenyl diphosphate synthase"/>
    <property type="match status" value="1"/>
</dbReference>
<dbReference type="GO" id="GO:0046872">
    <property type="term" value="F:metal ion binding"/>
    <property type="evidence" value="ECO:0007669"/>
    <property type="project" value="UniProtKB-KW"/>
</dbReference>
<dbReference type="Pfam" id="PF00348">
    <property type="entry name" value="polyprenyl_synt"/>
    <property type="match status" value="1"/>
</dbReference>
<dbReference type="PANTHER" id="PTHR12001:SF69">
    <property type="entry name" value="ALL TRANS-POLYPRENYL-DIPHOSPHATE SYNTHASE PDSS1"/>
    <property type="match status" value="1"/>
</dbReference>